<keyword evidence="2" id="KW-1185">Reference proteome</keyword>
<gene>
    <name evidence="1" type="ORF">M378DRAFT_174382</name>
</gene>
<protein>
    <submittedName>
        <fullName evidence="1">Uncharacterized protein</fullName>
    </submittedName>
</protein>
<evidence type="ECO:0000313" key="1">
    <source>
        <dbReference type="EMBL" id="KIL54217.1"/>
    </source>
</evidence>
<sequence>MSHAPPHSSTYPTEEEYLALYYPDGVRASYLTTTDTLSRISTLSEFPVPPNGITPEEISILTAHPR</sequence>
<accession>A0A0C2VZD7</accession>
<dbReference type="Proteomes" id="UP000054549">
    <property type="component" value="Unassembled WGS sequence"/>
</dbReference>
<dbReference type="OrthoDB" id="3228777at2759"/>
<evidence type="ECO:0000313" key="2">
    <source>
        <dbReference type="Proteomes" id="UP000054549"/>
    </source>
</evidence>
<dbReference type="EMBL" id="KN818877">
    <property type="protein sequence ID" value="KIL54217.1"/>
    <property type="molecule type" value="Genomic_DNA"/>
</dbReference>
<dbReference type="InParanoid" id="A0A0C2VZD7"/>
<proteinExistence type="predicted"/>
<reference evidence="1 2" key="1">
    <citation type="submission" date="2014-04" db="EMBL/GenBank/DDBJ databases">
        <title>Evolutionary Origins and Diversification of the Mycorrhizal Mutualists.</title>
        <authorList>
            <consortium name="DOE Joint Genome Institute"/>
            <consortium name="Mycorrhizal Genomics Consortium"/>
            <person name="Kohler A."/>
            <person name="Kuo A."/>
            <person name="Nagy L.G."/>
            <person name="Floudas D."/>
            <person name="Copeland A."/>
            <person name="Barry K.W."/>
            <person name="Cichocki N."/>
            <person name="Veneault-Fourrey C."/>
            <person name="LaButti K."/>
            <person name="Lindquist E.A."/>
            <person name="Lipzen A."/>
            <person name="Lundell T."/>
            <person name="Morin E."/>
            <person name="Murat C."/>
            <person name="Riley R."/>
            <person name="Ohm R."/>
            <person name="Sun H."/>
            <person name="Tunlid A."/>
            <person name="Henrissat B."/>
            <person name="Grigoriev I.V."/>
            <person name="Hibbett D.S."/>
            <person name="Martin F."/>
        </authorList>
    </citation>
    <scope>NUCLEOTIDE SEQUENCE [LARGE SCALE GENOMIC DNA]</scope>
    <source>
        <strain evidence="1 2">Koide BX008</strain>
    </source>
</reference>
<dbReference type="HOGENOM" id="CLU_2830702_0_0_1"/>
<organism evidence="1 2">
    <name type="scientific">Amanita muscaria (strain Koide BX008)</name>
    <dbReference type="NCBI Taxonomy" id="946122"/>
    <lineage>
        <taxon>Eukaryota</taxon>
        <taxon>Fungi</taxon>
        <taxon>Dikarya</taxon>
        <taxon>Basidiomycota</taxon>
        <taxon>Agaricomycotina</taxon>
        <taxon>Agaricomycetes</taxon>
        <taxon>Agaricomycetidae</taxon>
        <taxon>Agaricales</taxon>
        <taxon>Pluteineae</taxon>
        <taxon>Amanitaceae</taxon>
        <taxon>Amanita</taxon>
    </lineage>
</organism>
<dbReference type="AlphaFoldDB" id="A0A0C2VZD7"/>
<name>A0A0C2VZD7_AMAMK</name>